<sequence>MTADSVSHNGTTNGNGESQKTKVYTTSNGCPARNPESSLRAFNALPLRDFQLVDVLSHLNRERIPERVVHAKGAGAYGEFEVTHDISDICSIDMLTGIGKKTPCLARFSTTAGERGAADAVRDVRGFSMKCYTAEGNWDWVWNNVPFFFIREPIKFPGLVHAQKKDPHTGLRDPTRFWDWVVRNPESWHLAMWLHSDYGTFSTYRHMNMYMGHAHKFVMPDGSFKYVHMYLESDLGYKTHADEDIPHMAGHDPDHHARDLHDAIERGDLPTYTAKIQVIDPAEAHRFGYNILDMTKHWDMGTYPADLGRVGARPFGKLTLTRNPTNYFAEVEQAAFSPSHLVPGIEPSEDPMLQARFFAYPDAQRYRLGVNYQQLAVNRPRSEVFNPLLRDGAGVPLGEGNYGAHTGFLMVDREPVRFATAIGGGGGVESLSTPEHQKWLEEVMATPAEKQREVDLKFARTFWTHLDDPLYPGWQDRMVRSLGRDLANVKGGTREEVFGVLGIIGEDLEARVREHVDKVLQDVGVQVGKE</sequence>
<protein>
    <submittedName>
        <fullName evidence="1">Catalase-domain-containing protein</fullName>
    </submittedName>
</protein>
<proteinExistence type="predicted"/>
<dbReference type="Proteomes" id="UP000724584">
    <property type="component" value="Unassembled WGS sequence"/>
</dbReference>
<evidence type="ECO:0000313" key="1">
    <source>
        <dbReference type="EMBL" id="KAH6632570.1"/>
    </source>
</evidence>
<organism evidence="1 2">
    <name type="scientific">Chaetomium tenue</name>
    <dbReference type="NCBI Taxonomy" id="1854479"/>
    <lineage>
        <taxon>Eukaryota</taxon>
        <taxon>Fungi</taxon>
        <taxon>Dikarya</taxon>
        <taxon>Ascomycota</taxon>
        <taxon>Pezizomycotina</taxon>
        <taxon>Sordariomycetes</taxon>
        <taxon>Sordariomycetidae</taxon>
        <taxon>Sordariales</taxon>
        <taxon>Chaetomiaceae</taxon>
        <taxon>Chaetomium</taxon>
    </lineage>
</organism>
<keyword evidence="2" id="KW-1185">Reference proteome</keyword>
<evidence type="ECO:0000313" key="2">
    <source>
        <dbReference type="Proteomes" id="UP000724584"/>
    </source>
</evidence>
<comment type="caution">
    <text evidence="1">The sequence shown here is derived from an EMBL/GenBank/DDBJ whole genome shotgun (WGS) entry which is preliminary data.</text>
</comment>
<accession>A0ACB7P8C4</accession>
<dbReference type="EMBL" id="JAGIZQ010000004">
    <property type="protein sequence ID" value="KAH6632570.1"/>
    <property type="molecule type" value="Genomic_DNA"/>
</dbReference>
<gene>
    <name evidence="1" type="ORF">F5144DRAFT_574499</name>
</gene>
<name>A0ACB7P8C4_9PEZI</name>
<reference evidence="1 2" key="1">
    <citation type="journal article" date="2021" name="Nat. Commun.">
        <title>Genetic determinants of endophytism in the Arabidopsis root mycobiome.</title>
        <authorList>
            <person name="Mesny F."/>
            <person name="Miyauchi S."/>
            <person name="Thiergart T."/>
            <person name="Pickel B."/>
            <person name="Atanasova L."/>
            <person name="Karlsson M."/>
            <person name="Huettel B."/>
            <person name="Barry K.W."/>
            <person name="Haridas S."/>
            <person name="Chen C."/>
            <person name="Bauer D."/>
            <person name="Andreopoulos W."/>
            <person name="Pangilinan J."/>
            <person name="LaButti K."/>
            <person name="Riley R."/>
            <person name="Lipzen A."/>
            <person name="Clum A."/>
            <person name="Drula E."/>
            <person name="Henrissat B."/>
            <person name="Kohler A."/>
            <person name="Grigoriev I.V."/>
            <person name="Martin F.M."/>
            <person name="Hacquard S."/>
        </authorList>
    </citation>
    <scope>NUCLEOTIDE SEQUENCE [LARGE SCALE GENOMIC DNA]</scope>
    <source>
        <strain evidence="1 2">MPI-SDFR-AT-0079</strain>
    </source>
</reference>